<dbReference type="RefSeq" id="WP_119911727.1">
    <property type="nucleotide sequence ID" value="NZ_QZCH01000023.1"/>
</dbReference>
<evidence type="ECO:0008006" key="3">
    <source>
        <dbReference type="Google" id="ProtNLM"/>
    </source>
</evidence>
<name>A0A418YBT6_9GAMM</name>
<sequence length="185" mass="20922">MKLIFQIATLIVAAYFVNKQWIAAKPLEPIYFQTIPIKVAMPADTKINKHVNQELSFEQAVKNDDDFVMATMVFDSVADSFTQDSITELEDEDISSIVDKQFMAQGGLPQGVSLDVLGRGFIEHQGRQGYSISLRMNHGEDKETILQQQIYVYKGHMVMLMTTSSGSMQDENTSEAYFNSLEFMK</sequence>
<dbReference type="OrthoDB" id="6267542at2"/>
<evidence type="ECO:0000313" key="1">
    <source>
        <dbReference type="EMBL" id="RJG41922.1"/>
    </source>
</evidence>
<comment type="caution">
    <text evidence="1">The sequence shown here is derived from an EMBL/GenBank/DDBJ whole genome shotgun (WGS) entry which is preliminary data.</text>
</comment>
<protein>
    <recommendedName>
        <fullName evidence="3">DUF1795 domain-containing protein</fullName>
    </recommendedName>
</protein>
<keyword evidence="2" id="KW-1185">Reference proteome</keyword>
<proteinExistence type="predicted"/>
<organism evidence="1 2">
    <name type="scientific">Motilimonas pumila</name>
    <dbReference type="NCBI Taxonomy" id="2303987"/>
    <lineage>
        <taxon>Bacteria</taxon>
        <taxon>Pseudomonadati</taxon>
        <taxon>Pseudomonadota</taxon>
        <taxon>Gammaproteobacteria</taxon>
        <taxon>Alteromonadales</taxon>
        <taxon>Alteromonadales genera incertae sedis</taxon>
        <taxon>Motilimonas</taxon>
    </lineage>
</organism>
<reference evidence="1 2" key="1">
    <citation type="submission" date="2018-09" db="EMBL/GenBank/DDBJ databases">
        <authorList>
            <person name="Wang F."/>
        </authorList>
    </citation>
    <scope>NUCLEOTIDE SEQUENCE [LARGE SCALE GENOMIC DNA]</scope>
    <source>
        <strain evidence="1 2">PLHSC7-2</strain>
    </source>
</reference>
<dbReference type="Proteomes" id="UP000283255">
    <property type="component" value="Unassembled WGS sequence"/>
</dbReference>
<dbReference type="EMBL" id="QZCH01000023">
    <property type="protein sequence ID" value="RJG41922.1"/>
    <property type="molecule type" value="Genomic_DNA"/>
</dbReference>
<evidence type="ECO:0000313" key="2">
    <source>
        <dbReference type="Proteomes" id="UP000283255"/>
    </source>
</evidence>
<dbReference type="AlphaFoldDB" id="A0A418YBT6"/>
<accession>A0A418YBT6</accession>
<gene>
    <name evidence="1" type="ORF">D1Z90_15630</name>
</gene>
<reference evidence="1 2" key="2">
    <citation type="submission" date="2019-01" db="EMBL/GenBank/DDBJ databases">
        <title>Motilimonas pumilus sp. nov., isolated from the gut of sea cucumber (Apostichopus japonicus).</title>
        <authorList>
            <person name="Wang F.-Q."/>
            <person name="Ren L.-H."/>
            <person name="Lin Y.-W."/>
            <person name="Sun G.-H."/>
            <person name="Du Z.-J."/>
            <person name="Zhao J.-X."/>
            <person name="Liu X.-J."/>
            <person name="Liu L.-J."/>
        </authorList>
    </citation>
    <scope>NUCLEOTIDE SEQUENCE [LARGE SCALE GENOMIC DNA]</scope>
    <source>
        <strain evidence="1 2">PLHSC7-2</strain>
    </source>
</reference>